<evidence type="ECO:0000259" key="1">
    <source>
        <dbReference type="PROSITE" id="PS50213"/>
    </source>
</evidence>
<dbReference type="Gene3D" id="2.30.180.10">
    <property type="entry name" value="FAS1 domain"/>
    <property type="match status" value="2"/>
</dbReference>
<dbReference type="InterPro" id="IPR000782">
    <property type="entry name" value="FAS1_domain"/>
</dbReference>
<accession>A0ABM1F0Y9</accession>
<sequence length="407" mass="45628">MLATVQLFTAVGIMLSYGRHPHAASWWTKSIHTLQGPNVCGFEEMRANPQTRFFTECRSGSNNHVCGKPTLLLTRWNSESNYLDNSCRMTLNQEVCGQPTIVRFECCDGYEQVDNLPGCSGMKPMTDLLTTAKELRLSEAVMLARDPEINTILRKQGAFTWFVPHNEALSKLSSQMTAQLRGPRDRSATSTLLYHVAKRRVMTSEFGADALQETLYFDGNVRLNRYANGAVTVNCARVVQPDRRATNGVIHVIDRVLTPPDTRVSVMTVLKRDARFQRFASAIVDAGLEAELLSVGGGVTVFAPTDDAFRKVSGDLLRSILADRDALRELGTQRLEQISRNRVQLRRLLLYHMGGGKLSTHTFIDDQNVPTLAGAHNLRVQVLTTERDRQATWVTLWRTPTFSRRTS</sequence>
<feature type="domain" description="FAS1" evidence="1">
    <location>
        <begin position="263"/>
        <end position="407"/>
    </location>
</feature>
<evidence type="ECO:0000313" key="2">
    <source>
        <dbReference type="Proteomes" id="UP000695022"/>
    </source>
</evidence>
<proteinExistence type="predicted"/>
<dbReference type="RefSeq" id="XP_014678110.1">
    <property type="nucleotide sequence ID" value="XM_014822624.1"/>
</dbReference>
<dbReference type="GeneID" id="106817913"/>
<dbReference type="PANTHER" id="PTHR10900">
    <property type="entry name" value="PERIOSTIN-RELATED"/>
    <property type="match status" value="1"/>
</dbReference>
<gene>
    <name evidence="3" type="primary">LOC106817913</name>
</gene>
<evidence type="ECO:0000313" key="3">
    <source>
        <dbReference type="RefSeq" id="XP_014678110.1"/>
    </source>
</evidence>
<protein>
    <submittedName>
        <fullName evidence="3">Transforming growth factor-beta-induced protein ig-h3-like isoform X1</fullName>
    </submittedName>
</protein>
<keyword evidence="2" id="KW-1185">Reference proteome</keyword>
<dbReference type="SUPFAM" id="SSF82153">
    <property type="entry name" value="FAS1 domain"/>
    <property type="match status" value="2"/>
</dbReference>
<name>A0ABM1F0Y9_PRICU</name>
<organism evidence="2 3">
    <name type="scientific">Priapulus caudatus</name>
    <name type="common">Priapulid worm</name>
    <dbReference type="NCBI Taxonomy" id="37621"/>
    <lineage>
        <taxon>Eukaryota</taxon>
        <taxon>Metazoa</taxon>
        <taxon>Ecdysozoa</taxon>
        <taxon>Scalidophora</taxon>
        <taxon>Priapulida</taxon>
        <taxon>Priapulimorpha</taxon>
        <taxon>Priapulimorphida</taxon>
        <taxon>Priapulidae</taxon>
        <taxon>Priapulus</taxon>
    </lineage>
</organism>
<dbReference type="PROSITE" id="PS50213">
    <property type="entry name" value="FAS1"/>
    <property type="match status" value="2"/>
</dbReference>
<dbReference type="Pfam" id="PF02469">
    <property type="entry name" value="Fasciclin"/>
    <property type="match status" value="2"/>
</dbReference>
<dbReference type="InterPro" id="IPR050904">
    <property type="entry name" value="Adhesion/Biosynth-related"/>
</dbReference>
<dbReference type="SMART" id="SM00554">
    <property type="entry name" value="FAS1"/>
    <property type="match status" value="2"/>
</dbReference>
<dbReference type="Proteomes" id="UP000695022">
    <property type="component" value="Unplaced"/>
</dbReference>
<dbReference type="PANTHER" id="PTHR10900:SF77">
    <property type="entry name" value="FI19380P1"/>
    <property type="match status" value="1"/>
</dbReference>
<reference evidence="3" key="1">
    <citation type="submission" date="2025-08" db="UniProtKB">
        <authorList>
            <consortium name="RefSeq"/>
        </authorList>
    </citation>
    <scope>IDENTIFICATION</scope>
</reference>
<dbReference type="InterPro" id="IPR036378">
    <property type="entry name" value="FAS1_dom_sf"/>
</dbReference>
<feature type="domain" description="FAS1" evidence="1">
    <location>
        <begin position="122"/>
        <end position="257"/>
    </location>
</feature>